<organism evidence="2 3">
    <name type="scientific">Streptomyces alanosinicus</name>
    <dbReference type="NCBI Taxonomy" id="68171"/>
    <lineage>
        <taxon>Bacteria</taxon>
        <taxon>Bacillati</taxon>
        <taxon>Actinomycetota</taxon>
        <taxon>Actinomycetes</taxon>
        <taxon>Kitasatosporales</taxon>
        <taxon>Streptomycetaceae</taxon>
        <taxon>Streptomyces</taxon>
    </lineage>
</organism>
<dbReference type="RefSeq" id="WP_373310882.1">
    <property type="nucleotide sequence ID" value="NZ_BMVG01000015.1"/>
</dbReference>
<evidence type="ECO:0000313" key="3">
    <source>
        <dbReference type="Proteomes" id="UP000655443"/>
    </source>
</evidence>
<evidence type="ECO:0000313" key="2">
    <source>
        <dbReference type="EMBL" id="GHE07914.1"/>
    </source>
</evidence>
<name>A0A918YMB4_9ACTN</name>
<feature type="compositionally biased region" description="Gly residues" evidence="1">
    <location>
        <begin position="63"/>
        <end position="74"/>
    </location>
</feature>
<gene>
    <name evidence="2" type="ORF">GCM10010339_54380</name>
</gene>
<protein>
    <submittedName>
        <fullName evidence="2">Uncharacterized protein</fullName>
    </submittedName>
</protein>
<keyword evidence="3" id="KW-1185">Reference proteome</keyword>
<accession>A0A918YMB4</accession>
<dbReference type="AlphaFoldDB" id="A0A918YMB4"/>
<reference evidence="2" key="2">
    <citation type="submission" date="2020-09" db="EMBL/GenBank/DDBJ databases">
        <authorList>
            <person name="Sun Q."/>
            <person name="Ohkuma M."/>
        </authorList>
    </citation>
    <scope>NUCLEOTIDE SEQUENCE</scope>
    <source>
        <strain evidence="2">JCM 4714</strain>
    </source>
</reference>
<reference evidence="2" key="1">
    <citation type="journal article" date="2014" name="Int. J. Syst. Evol. Microbiol.">
        <title>Complete genome sequence of Corynebacterium casei LMG S-19264T (=DSM 44701T), isolated from a smear-ripened cheese.</title>
        <authorList>
            <consortium name="US DOE Joint Genome Institute (JGI-PGF)"/>
            <person name="Walter F."/>
            <person name="Albersmeier A."/>
            <person name="Kalinowski J."/>
            <person name="Ruckert C."/>
        </authorList>
    </citation>
    <scope>NUCLEOTIDE SEQUENCE</scope>
    <source>
        <strain evidence="2">JCM 4714</strain>
    </source>
</reference>
<dbReference type="Proteomes" id="UP000655443">
    <property type="component" value="Unassembled WGS sequence"/>
</dbReference>
<feature type="region of interest" description="Disordered" evidence="1">
    <location>
        <begin position="44"/>
        <end position="74"/>
    </location>
</feature>
<dbReference type="EMBL" id="BMVG01000015">
    <property type="protein sequence ID" value="GHE07914.1"/>
    <property type="molecule type" value="Genomic_DNA"/>
</dbReference>
<comment type="caution">
    <text evidence="2">The sequence shown here is derived from an EMBL/GenBank/DDBJ whole genome shotgun (WGS) entry which is preliminary data.</text>
</comment>
<evidence type="ECO:0000256" key="1">
    <source>
        <dbReference type="SAM" id="MobiDB-lite"/>
    </source>
</evidence>
<proteinExistence type="predicted"/>
<feature type="compositionally biased region" description="Polar residues" evidence="1">
    <location>
        <begin position="45"/>
        <end position="55"/>
    </location>
</feature>
<sequence length="74" mass="8219">MSAHDGRKPQKMHADDVDLDAPLVQRLIARRFPRWAALPVRRLASSGTENATTRPSARMTRSGHGGGAGRCRWR</sequence>